<dbReference type="Gene3D" id="3.30.559.30">
    <property type="entry name" value="Nonribosomal peptide synthetase, condensation domain"/>
    <property type="match status" value="1"/>
</dbReference>
<feature type="non-terminal residue" evidence="2">
    <location>
        <position position="1"/>
    </location>
</feature>
<dbReference type="PANTHER" id="PTHR45398">
    <property type="match status" value="1"/>
</dbReference>
<dbReference type="EMBL" id="RCZD01000035">
    <property type="protein sequence ID" value="TPG52338.1"/>
    <property type="molecule type" value="Genomic_DNA"/>
</dbReference>
<name>A0A502FS44_9GAMM</name>
<gene>
    <name evidence="2" type="ORF">EAH77_25210</name>
</gene>
<evidence type="ECO:0000313" key="3">
    <source>
        <dbReference type="Proteomes" id="UP000317663"/>
    </source>
</evidence>
<comment type="caution">
    <text evidence="2">The sequence shown here is derived from an EMBL/GenBank/DDBJ whole genome shotgun (WGS) entry which is preliminary data.</text>
</comment>
<organism evidence="2 3">
    <name type="scientific">Ewingella americana</name>
    <dbReference type="NCBI Taxonomy" id="41202"/>
    <lineage>
        <taxon>Bacteria</taxon>
        <taxon>Pseudomonadati</taxon>
        <taxon>Pseudomonadota</taxon>
        <taxon>Gammaproteobacteria</taxon>
        <taxon>Enterobacterales</taxon>
        <taxon>Yersiniaceae</taxon>
        <taxon>Ewingella</taxon>
    </lineage>
</organism>
<protein>
    <recommendedName>
        <fullName evidence="1">Condensation domain-containing protein</fullName>
    </recommendedName>
</protein>
<proteinExistence type="predicted"/>
<accession>A0A502FS44</accession>
<dbReference type="Proteomes" id="UP000317663">
    <property type="component" value="Unassembled WGS sequence"/>
</dbReference>
<sequence>LTPMERDGNVPLSLAQKRMWFLNQFDTRSAAYNIPLAVRLTGDLDVTAMQQAIADVVERHETLRTVFPAVGGDPIQNVLTADEAIPPVREMTLGEHELAERMQRLATTGFDVSVDLPLRVALFRLDADEPVHILFVVVHHICADGSSMAPLARDVMAAYLARTAGTEPTWAPLEVQYADFTLWQHQVLGSEDDPESVISRQLHYWSEQLA</sequence>
<reference evidence="2 3" key="1">
    <citation type="journal article" date="2019" name="Environ. Microbiol.">
        <title>Species interactions and distinct microbial communities in high Arctic permafrost affected cryosols are associated with the CH4 and CO2 gas fluxes.</title>
        <authorList>
            <person name="Altshuler I."/>
            <person name="Hamel J."/>
            <person name="Turney S."/>
            <person name="Magnuson E."/>
            <person name="Levesque R."/>
            <person name="Greer C."/>
            <person name="Whyte L.G."/>
        </authorList>
    </citation>
    <scope>NUCLEOTIDE SEQUENCE [LARGE SCALE GENOMIC DNA]</scope>
    <source>
        <strain evidence="2 3">E4</strain>
    </source>
</reference>
<dbReference type="SUPFAM" id="SSF52777">
    <property type="entry name" value="CoA-dependent acyltransferases"/>
    <property type="match status" value="1"/>
</dbReference>
<feature type="domain" description="Condensation" evidence="1">
    <location>
        <begin position="8"/>
        <end position="210"/>
    </location>
</feature>
<keyword evidence="3" id="KW-1185">Reference proteome</keyword>
<dbReference type="GO" id="GO:0003824">
    <property type="term" value="F:catalytic activity"/>
    <property type="evidence" value="ECO:0007669"/>
    <property type="project" value="InterPro"/>
</dbReference>
<evidence type="ECO:0000313" key="2">
    <source>
        <dbReference type="EMBL" id="TPG52338.1"/>
    </source>
</evidence>
<feature type="non-terminal residue" evidence="2">
    <location>
        <position position="210"/>
    </location>
</feature>
<dbReference type="Gene3D" id="3.30.559.10">
    <property type="entry name" value="Chloramphenicol acetyltransferase-like domain"/>
    <property type="match status" value="1"/>
</dbReference>
<dbReference type="AlphaFoldDB" id="A0A502FS44"/>
<dbReference type="PANTHER" id="PTHR45398:SF1">
    <property type="entry name" value="ENZYME, PUTATIVE (JCVI)-RELATED"/>
    <property type="match status" value="1"/>
</dbReference>
<dbReference type="InterPro" id="IPR001242">
    <property type="entry name" value="Condensation_dom"/>
</dbReference>
<dbReference type="Pfam" id="PF00668">
    <property type="entry name" value="Condensation"/>
    <property type="match status" value="1"/>
</dbReference>
<dbReference type="RefSeq" id="WP_241673535.1">
    <property type="nucleotide sequence ID" value="NZ_RCZD01000035.1"/>
</dbReference>
<evidence type="ECO:0000259" key="1">
    <source>
        <dbReference type="Pfam" id="PF00668"/>
    </source>
</evidence>
<dbReference type="InterPro" id="IPR023213">
    <property type="entry name" value="CAT-like_dom_sf"/>
</dbReference>